<keyword evidence="9" id="KW-1015">Disulfide bond</keyword>
<comment type="similarity">
    <text evidence="2">Belongs to the WhiB family.</text>
</comment>
<sequence length="125" mass="13429">MTVLFSELLVPGWAQGPDAKIGVTAFADSSTKLPCHQADPETFFAESQAEISYAKALCGECPMRAKCLEGALSRAEPCGIWGGELFEDGKVIQAKRTAGRPRLNPLTTEATQVTDQNEKEVQLAS</sequence>
<dbReference type="PANTHER" id="PTHR38839">
    <property type="entry name" value="TRANSCRIPTIONAL REGULATOR WHID-RELATED"/>
    <property type="match status" value="1"/>
</dbReference>
<dbReference type="EMBL" id="CAEZUQ010000040">
    <property type="protein sequence ID" value="CAB4605353.1"/>
    <property type="molecule type" value="Genomic_DNA"/>
</dbReference>
<keyword evidence="7" id="KW-0805">Transcription regulation</keyword>
<dbReference type="GO" id="GO:0045892">
    <property type="term" value="P:negative regulation of DNA-templated transcription"/>
    <property type="evidence" value="ECO:0007669"/>
    <property type="project" value="TreeGrafter"/>
</dbReference>
<gene>
    <name evidence="13" type="ORF">UFOPK1842_00459</name>
</gene>
<dbReference type="InterPro" id="IPR034768">
    <property type="entry name" value="4FE4S_WBL"/>
</dbReference>
<dbReference type="AlphaFoldDB" id="A0A6J6GZD5"/>
<evidence type="ECO:0000256" key="1">
    <source>
        <dbReference type="ARBA" id="ARBA00001966"/>
    </source>
</evidence>
<proteinExistence type="inferred from homology"/>
<evidence type="ECO:0000313" key="13">
    <source>
        <dbReference type="EMBL" id="CAB4605353.1"/>
    </source>
</evidence>
<dbReference type="GO" id="GO:0046872">
    <property type="term" value="F:metal ion binding"/>
    <property type="evidence" value="ECO:0007669"/>
    <property type="project" value="UniProtKB-KW"/>
</dbReference>
<keyword evidence="8" id="KW-0238">DNA-binding</keyword>
<evidence type="ECO:0000256" key="8">
    <source>
        <dbReference type="ARBA" id="ARBA00023125"/>
    </source>
</evidence>
<dbReference type="HAMAP" id="MF_01479">
    <property type="entry name" value="WhiB"/>
    <property type="match status" value="1"/>
</dbReference>
<evidence type="ECO:0000256" key="5">
    <source>
        <dbReference type="ARBA" id="ARBA00023004"/>
    </source>
</evidence>
<organism evidence="13">
    <name type="scientific">freshwater metagenome</name>
    <dbReference type="NCBI Taxonomy" id="449393"/>
    <lineage>
        <taxon>unclassified sequences</taxon>
        <taxon>metagenomes</taxon>
        <taxon>ecological metagenomes</taxon>
    </lineage>
</organism>
<dbReference type="PROSITE" id="PS51674">
    <property type="entry name" value="4FE4S_WBL"/>
    <property type="match status" value="1"/>
</dbReference>
<evidence type="ECO:0000256" key="6">
    <source>
        <dbReference type="ARBA" id="ARBA00023014"/>
    </source>
</evidence>
<feature type="compositionally biased region" description="Polar residues" evidence="11">
    <location>
        <begin position="105"/>
        <end position="115"/>
    </location>
</feature>
<evidence type="ECO:0000256" key="9">
    <source>
        <dbReference type="ARBA" id="ARBA00023157"/>
    </source>
</evidence>
<name>A0A6J6GZD5_9ZZZZ</name>
<accession>A0A6J6GZD5</accession>
<feature type="region of interest" description="Disordered" evidence="11">
    <location>
        <begin position="102"/>
        <end position="125"/>
    </location>
</feature>
<dbReference type="GO" id="GO:0047134">
    <property type="term" value="F:protein-disulfide reductase [NAD(P)H] activity"/>
    <property type="evidence" value="ECO:0007669"/>
    <property type="project" value="TreeGrafter"/>
</dbReference>
<dbReference type="GO" id="GO:0045454">
    <property type="term" value="P:cell redox homeostasis"/>
    <property type="evidence" value="ECO:0007669"/>
    <property type="project" value="TreeGrafter"/>
</dbReference>
<comment type="cofactor">
    <cofactor evidence="1">
        <name>[4Fe-4S] cluster</name>
        <dbReference type="ChEBI" id="CHEBI:49883"/>
    </cofactor>
</comment>
<feature type="compositionally biased region" description="Basic and acidic residues" evidence="11">
    <location>
        <begin position="116"/>
        <end position="125"/>
    </location>
</feature>
<reference evidence="13" key="1">
    <citation type="submission" date="2020-05" db="EMBL/GenBank/DDBJ databases">
        <authorList>
            <person name="Chiriac C."/>
            <person name="Salcher M."/>
            <person name="Ghai R."/>
            <person name="Kavagutti S V."/>
        </authorList>
    </citation>
    <scope>NUCLEOTIDE SEQUENCE</scope>
</reference>
<keyword evidence="6" id="KW-0411">Iron-sulfur</keyword>
<keyword evidence="10" id="KW-0804">Transcription</keyword>
<keyword evidence="5" id="KW-0408">Iron</keyword>
<keyword evidence="4" id="KW-0479">Metal-binding</keyword>
<dbReference type="GO" id="GO:0051539">
    <property type="term" value="F:4 iron, 4 sulfur cluster binding"/>
    <property type="evidence" value="ECO:0007669"/>
    <property type="project" value="UniProtKB-KW"/>
</dbReference>
<evidence type="ECO:0000256" key="3">
    <source>
        <dbReference type="ARBA" id="ARBA00022485"/>
    </source>
</evidence>
<dbReference type="InterPro" id="IPR003482">
    <property type="entry name" value="Whib"/>
</dbReference>
<evidence type="ECO:0000256" key="4">
    <source>
        <dbReference type="ARBA" id="ARBA00022723"/>
    </source>
</evidence>
<dbReference type="Pfam" id="PF02467">
    <property type="entry name" value="Whib"/>
    <property type="match status" value="1"/>
</dbReference>
<evidence type="ECO:0000256" key="11">
    <source>
        <dbReference type="SAM" id="MobiDB-lite"/>
    </source>
</evidence>
<dbReference type="PANTHER" id="PTHR38839:SF2">
    <property type="entry name" value="TRANSCRIPTIONAL REGULATOR WHIB7-RELATED"/>
    <property type="match status" value="1"/>
</dbReference>
<evidence type="ECO:0000256" key="7">
    <source>
        <dbReference type="ARBA" id="ARBA00023015"/>
    </source>
</evidence>
<keyword evidence="3" id="KW-0004">4Fe-4S</keyword>
<evidence type="ECO:0000256" key="10">
    <source>
        <dbReference type="ARBA" id="ARBA00023163"/>
    </source>
</evidence>
<evidence type="ECO:0000256" key="2">
    <source>
        <dbReference type="ARBA" id="ARBA00006597"/>
    </source>
</evidence>
<feature type="domain" description="4Fe-4S Wbl-type" evidence="12">
    <location>
        <begin position="34"/>
        <end position="91"/>
    </location>
</feature>
<protein>
    <submittedName>
        <fullName evidence="13">Unannotated protein</fullName>
    </submittedName>
</protein>
<evidence type="ECO:0000259" key="12">
    <source>
        <dbReference type="PROSITE" id="PS51674"/>
    </source>
</evidence>
<dbReference type="GO" id="GO:0003677">
    <property type="term" value="F:DNA binding"/>
    <property type="evidence" value="ECO:0007669"/>
    <property type="project" value="UniProtKB-KW"/>
</dbReference>